<gene>
    <name evidence="1" type="ORF">H0I76_07000</name>
</gene>
<dbReference type="Pfam" id="PF04244">
    <property type="entry name" value="DPRP"/>
    <property type="match status" value="1"/>
</dbReference>
<protein>
    <submittedName>
        <fullName evidence="1">Cryptochrome/photolyase family protein</fullName>
    </submittedName>
</protein>
<dbReference type="PANTHER" id="PTHR38657:SF1">
    <property type="entry name" value="SLR1343 PROTEIN"/>
    <property type="match status" value="1"/>
</dbReference>
<accession>A0A8J7M646</accession>
<dbReference type="SUPFAM" id="SSF48173">
    <property type="entry name" value="Cryptochrome/photolyase FAD-binding domain"/>
    <property type="match status" value="1"/>
</dbReference>
<dbReference type="RefSeq" id="WP_200608665.1">
    <property type="nucleotide sequence ID" value="NZ_JAEHHL010000002.1"/>
</dbReference>
<dbReference type="Gene3D" id="1.25.40.80">
    <property type="match status" value="1"/>
</dbReference>
<dbReference type="InterPro" id="IPR007357">
    <property type="entry name" value="PhrB-like"/>
</dbReference>
<evidence type="ECO:0000313" key="1">
    <source>
        <dbReference type="EMBL" id="MBK0398931.1"/>
    </source>
</evidence>
<name>A0A8J7M646_9RHOB</name>
<keyword evidence="2" id="KW-1185">Reference proteome</keyword>
<sequence>MTRARRLLLVLGDQLDIRANALDRLDPERDAVVMTEAREEATYLRQHKKRLVLFFAAMRHFADELRARGFTVRYHAIDGEDPAATLAEGAARHPADEHHVTLPGDMRVRDALRDRFPGLVVHPDHHFLSTPAEFSDLREGRRRFILEDFYRAMRKKTGWLMDGDAPAGGRWNFDADNRKPFGRDGPGFTPGRPHSEPDEITRKVMRMVERLFPDAPGSTEGFAEPVTRRAALAHLRDFIDHRLPRFGDHQDAIATGHSTLWHSRLSTALNLKLVDPREVCAAAISAWANGHAPLNAVEGFVRQILGWREFVRGVYWAEMPGYAGLNALGADADLPGFFWTGDTVMACLADGLTQLLEEGYAHHIQRLMVMGLFAMLWGAHPYRVHEWHMELYLDAIDWVSLPNVLGMSQHGDGGIVGTKPYAASGAYISRMSDCCGGCRYDPRIATGPKACPFTTLYWDFLARHEARFRGNRRMAMQMANLSRKDDGELRDIRGAAESLRKRIA</sequence>
<reference evidence="1" key="1">
    <citation type="submission" date="2020-12" db="EMBL/GenBank/DDBJ databases">
        <title>Bacterial taxonomy.</title>
        <authorList>
            <person name="Pan X."/>
        </authorList>
    </citation>
    <scope>NUCLEOTIDE SEQUENCE</scope>
    <source>
        <strain evidence="1">M0105</strain>
    </source>
</reference>
<dbReference type="PANTHER" id="PTHR38657">
    <property type="entry name" value="SLR1343 PROTEIN"/>
    <property type="match status" value="1"/>
</dbReference>
<evidence type="ECO:0000313" key="2">
    <source>
        <dbReference type="Proteomes" id="UP000655420"/>
    </source>
</evidence>
<dbReference type="InterPro" id="IPR014729">
    <property type="entry name" value="Rossmann-like_a/b/a_fold"/>
</dbReference>
<dbReference type="Gene3D" id="1.10.10.1710">
    <property type="entry name" value="Deoxyribodipyrimidine photolyase-related"/>
    <property type="match status" value="1"/>
</dbReference>
<dbReference type="EMBL" id="JAEHHL010000002">
    <property type="protein sequence ID" value="MBK0398931.1"/>
    <property type="molecule type" value="Genomic_DNA"/>
</dbReference>
<dbReference type="Gene3D" id="3.40.50.620">
    <property type="entry name" value="HUPs"/>
    <property type="match status" value="1"/>
</dbReference>
<organism evidence="1 2">
    <name type="scientific">Thermohalobaculum xanthum</name>
    <dbReference type="NCBI Taxonomy" id="2753746"/>
    <lineage>
        <taxon>Bacteria</taxon>
        <taxon>Pseudomonadati</taxon>
        <taxon>Pseudomonadota</taxon>
        <taxon>Alphaproteobacteria</taxon>
        <taxon>Rhodobacterales</taxon>
        <taxon>Paracoccaceae</taxon>
        <taxon>Thermohalobaculum</taxon>
    </lineage>
</organism>
<comment type="caution">
    <text evidence="1">The sequence shown here is derived from an EMBL/GenBank/DDBJ whole genome shotgun (WGS) entry which is preliminary data.</text>
</comment>
<dbReference type="Gene3D" id="1.10.579.10">
    <property type="entry name" value="DNA Cyclobutane Dipyrimidine Photolyase, subunit A, domain 3"/>
    <property type="match status" value="1"/>
</dbReference>
<dbReference type="InterPro" id="IPR052551">
    <property type="entry name" value="UV-DNA_repair_photolyase"/>
</dbReference>
<dbReference type="Proteomes" id="UP000655420">
    <property type="component" value="Unassembled WGS sequence"/>
</dbReference>
<dbReference type="InterPro" id="IPR036134">
    <property type="entry name" value="Crypto/Photolyase_FAD-like_sf"/>
</dbReference>
<dbReference type="AlphaFoldDB" id="A0A8J7M646"/>
<proteinExistence type="predicted"/>